<dbReference type="AlphaFoldDB" id="A0A1F6GB93"/>
<gene>
    <name evidence="2" type="ORF">A2527_07660</name>
</gene>
<evidence type="ECO:0000256" key="1">
    <source>
        <dbReference type="SAM" id="Phobius"/>
    </source>
</evidence>
<accession>A0A1F6GB93</accession>
<dbReference type="Proteomes" id="UP000178449">
    <property type="component" value="Unassembled WGS sequence"/>
</dbReference>
<dbReference type="EMBL" id="MFNE01000024">
    <property type="protein sequence ID" value="OGG95387.1"/>
    <property type="molecule type" value="Genomic_DNA"/>
</dbReference>
<name>A0A1F6GB93_9PROT</name>
<feature type="transmembrane region" description="Helical" evidence="1">
    <location>
        <begin position="62"/>
        <end position="84"/>
    </location>
</feature>
<organism evidence="2 3">
    <name type="scientific">Candidatus Lambdaproteobacteria bacterium RIFOXYD2_FULL_50_16</name>
    <dbReference type="NCBI Taxonomy" id="1817772"/>
    <lineage>
        <taxon>Bacteria</taxon>
        <taxon>Pseudomonadati</taxon>
        <taxon>Pseudomonadota</taxon>
        <taxon>Candidatus Lambdaproteobacteria</taxon>
    </lineage>
</organism>
<sequence length="169" mass="18470">MNKSCILLLGGPLSFIRPRPKLAQKRDKIMVKKFISMVLILSVFVAAQPARAQDEGEPALKTMALFSVGGAAGGAALGVAVWMLDPLNPNSDFTNSMFTGLAVGTFAGLIFGGMQLQKQAVFPYYEDYPAPSNEFDDSSPFGPQGYLYRPGDKKNKTPRMPLAHFRFKF</sequence>
<feature type="transmembrane region" description="Helical" evidence="1">
    <location>
        <begin position="96"/>
        <end position="114"/>
    </location>
</feature>
<comment type="caution">
    <text evidence="2">The sequence shown here is derived from an EMBL/GenBank/DDBJ whole genome shotgun (WGS) entry which is preliminary data.</text>
</comment>
<keyword evidence="1" id="KW-0812">Transmembrane</keyword>
<dbReference type="STRING" id="1817772.A2527_07660"/>
<proteinExistence type="predicted"/>
<keyword evidence="1" id="KW-0472">Membrane</keyword>
<evidence type="ECO:0000313" key="2">
    <source>
        <dbReference type="EMBL" id="OGG95387.1"/>
    </source>
</evidence>
<reference evidence="2 3" key="1">
    <citation type="journal article" date="2016" name="Nat. Commun.">
        <title>Thousands of microbial genomes shed light on interconnected biogeochemical processes in an aquifer system.</title>
        <authorList>
            <person name="Anantharaman K."/>
            <person name="Brown C.T."/>
            <person name="Hug L.A."/>
            <person name="Sharon I."/>
            <person name="Castelle C.J."/>
            <person name="Probst A.J."/>
            <person name="Thomas B.C."/>
            <person name="Singh A."/>
            <person name="Wilkins M.J."/>
            <person name="Karaoz U."/>
            <person name="Brodie E.L."/>
            <person name="Williams K.H."/>
            <person name="Hubbard S.S."/>
            <person name="Banfield J.F."/>
        </authorList>
    </citation>
    <scope>NUCLEOTIDE SEQUENCE [LARGE SCALE GENOMIC DNA]</scope>
</reference>
<protein>
    <submittedName>
        <fullName evidence="2">Uncharacterized protein</fullName>
    </submittedName>
</protein>
<keyword evidence="1" id="KW-1133">Transmembrane helix</keyword>
<evidence type="ECO:0000313" key="3">
    <source>
        <dbReference type="Proteomes" id="UP000178449"/>
    </source>
</evidence>
<feature type="transmembrane region" description="Helical" evidence="1">
    <location>
        <begin position="33"/>
        <end position="50"/>
    </location>
</feature>